<reference evidence="6 7" key="1">
    <citation type="submission" date="2018-10" db="EMBL/GenBank/DDBJ databases">
        <title>Fifty Aureobasidium pullulans genomes reveal a recombining polyextremotolerant generalist.</title>
        <authorList>
            <person name="Gostincar C."/>
            <person name="Turk M."/>
            <person name="Zajc J."/>
            <person name="Gunde-Cimerman N."/>
        </authorList>
    </citation>
    <scope>NUCLEOTIDE SEQUENCE [LARGE SCALE GENOMIC DNA]</scope>
    <source>
        <strain evidence="6 7">EXF-6604</strain>
    </source>
</reference>
<gene>
    <name evidence="6" type="ORF">D6D01_07047</name>
</gene>
<dbReference type="Pfam" id="PF01753">
    <property type="entry name" value="zf-MYND"/>
    <property type="match status" value="1"/>
</dbReference>
<keyword evidence="2 4" id="KW-0863">Zinc-finger</keyword>
<proteinExistence type="predicted"/>
<feature type="domain" description="MYND-type" evidence="5">
    <location>
        <begin position="6"/>
        <end position="47"/>
    </location>
</feature>
<dbReference type="AlphaFoldDB" id="A0A4S9KUI6"/>
<evidence type="ECO:0000313" key="7">
    <source>
        <dbReference type="Proteomes" id="UP000306584"/>
    </source>
</evidence>
<keyword evidence="3" id="KW-0862">Zinc</keyword>
<comment type="caution">
    <text evidence="6">The sequence shown here is derived from an EMBL/GenBank/DDBJ whole genome shotgun (WGS) entry which is preliminary data.</text>
</comment>
<accession>A0A4S9KUI6</accession>
<dbReference type="PROSITE" id="PS50865">
    <property type="entry name" value="ZF_MYND_2"/>
    <property type="match status" value="1"/>
</dbReference>
<protein>
    <recommendedName>
        <fullName evidence="5">MYND-type domain-containing protein</fullName>
    </recommendedName>
</protein>
<dbReference type="EMBL" id="QZBD01000325">
    <property type="protein sequence ID" value="THY19499.1"/>
    <property type="molecule type" value="Genomic_DNA"/>
</dbReference>
<evidence type="ECO:0000313" key="6">
    <source>
        <dbReference type="EMBL" id="THY19499.1"/>
    </source>
</evidence>
<evidence type="ECO:0000256" key="2">
    <source>
        <dbReference type="ARBA" id="ARBA00022771"/>
    </source>
</evidence>
<dbReference type="PROSITE" id="PS01360">
    <property type="entry name" value="ZF_MYND_1"/>
    <property type="match status" value="1"/>
</dbReference>
<evidence type="ECO:0000259" key="5">
    <source>
        <dbReference type="PROSITE" id="PS50865"/>
    </source>
</evidence>
<organism evidence="6 7">
    <name type="scientific">Aureobasidium pullulans</name>
    <name type="common">Black yeast</name>
    <name type="synonym">Pullularia pullulans</name>
    <dbReference type="NCBI Taxonomy" id="5580"/>
    <lineage>
        <taxon>Eukaryota</taxon>
        <taxon>Fungi</taxon>
        <taxon>Dikarya</taxon>
        <taxon>Ascomycota</taxon>
        <taxon>Pezizomycotina</taxon>
        <taxon>Dothideomycetes</taxon>
        <taxon>Dothideomycetidae</taxon>
        <taxon>Dothideales</taxon>
        <taxon>Saccotheciaceae</taxon>
        <taxon>Aureobasidium</taxon>
    </lineage>
</organism>
<evidence type="ECO:0000256" key="1">
    <source>
        <dbReference type="ARBA" id="ARBA00022723"/>
    </source>
</evidence>
<dbReference type="Proteomes" id="UP000306584">
    <property type="component" value="Unassembled WGS sequence"/>
</dbReference>
<dbReference type="Gene3D" id="6.10.140.2220">
    <property type="match status" value="1"/>
</dbReference>
<keyword evidence="1" id="KW-0479">Metal-binding</keyword>
<evidence type="ECO:0000256" key="4">
    <source>
        <dbReference type="PROSITE-ProRule" id="PRU00134"/>
    </source>
</evidence>
<evidence type="ECO:0000256" key="3">
    <source>
        <dbReference type="ARBA" id="ARBA00022833"/>
    </source>
</evidence>
<sequence>MTTPQTKRCASGSCRDNGTLQCGKCKVIFYCSKTCQKEHWAKHKQHCSLHVPMPGGILEFLNLSHLLVARYTPAQQEEHDSLINATGEPFSIRNFKDSVEERLMISPGTPLWGTEGYQPLVNARGLLHANKQISAELTSTLFTQNTFIIPVGEYFRYQITSQLFTRKLDLESLSQIKHLVISVSTQLDIKHPRHSNGVAALKHNFNHIVKSLNKLGNNLESLKIRFISCFAGRVEEMRGDIDPLLTQPTARPVQVVRMDNTIFTFTHNDVRRFYTSGFDLADAFEGLEIPIENFQIYGDLPGEVIERLTRKFGAAAKDDTMQE</sequence>
<dbReference type="GO" id="GO:0008270">
    <property type="term" value="F:zinc ion binding"/>
    <property type="evidence" value="ECO:0007669"/>
    <property type="project" value="UniProtKB-KW"/>
</dbReference>
<dbReference type="SUPFAM" id="SSF144232">
    <property type="entry name" value="HIT/MYND zinc finger-like"/>
    <property type="match status" value="1"/>
</dbReference>
<dbReference type="InterPro" id="IPR002893">
    <property type="entry name" value="Znf_MYND"/>
</dbReference>
<name>A0A4S9KUI6_AURPU</name>